<proteinExistence type="predicted"/>
<sequence>PQPPTITLQSPKDYIFDPRENIVIHCEAKGKPHPSFSWTRNGSHFDVDKDSKVLMIPGSGTLVIDISGEKAEAYEGTYQCTAHNEHGTAVSNNIVIRQSRSPLWSKERNEAIVVQMGVSLVLQCRPPAGLPPPVIFWMDNNFQRLPLDKRVSQALNGDLYFSNVLPEDSRPDYICYARFPHTQTIQQKQPISVTVLNMETMNETMAALYNFTDLYSDSPEGERRPGFMMPLGATSTKMVLKGETLELECIADGLPTPEISWQKDGGELPSNRLSYQNFKKTLKISDVDKADAGDYRCTATNNLGSAYHIIKVTVKAAPFWVSAPRNLILAPNETGILTCRVNGEPKPKISWFINGVPIENAPEDHNRKVEDDTVILSNVQSGSSAVYQCNASNEFGYLMANAFVNVLAEAPRVLTPPNRVYQVITNNPALLHCASFGSPIPTITWFKDNQISIKDDHHYVIHENGTLEIHVAQPLNTGKYTCIATNDLGIKENHVYLEVKEPTRILKQPEYKVVQRGMSAAFECKVKHDPSLIPTMTWLKDNGELPDDERFVVDTDSLTINDVTDGDEGTYTCIMNTTLDQDSASAMLTVVEKPDPPTDLELTDQTERSVQLTWIPGDEHNSPTQKFLIQYEDLLHQPGVWINLTEVAGTSTTARLNLSPYVYYSFRVLALNHVGLSQPSQPSSQYRTNPAAPDENPSDVQGVGTEPGNLVISWTPLTGFQSNGPNLEYKVEWKQKDVDENWSSKNVANVSEFVVTGTPTYVPYEIKVQALNDYGSGPEPEVVIGYSGEDLPLSAPDSVQVMVHNSTLAEVHWEPVSFQSVRGKLQGYKVYYRRERGLHETEREPEQQEQVLVFSGNRSEGRLPGLQPYSLYNLSIRVLNNKGEGPLSPSKTFETPEGVPGPPSFLNVKNPGLDSLTVEWGPPLNNNGRLAGYTLKYQPAPMNWDQSRSRTFLANETTTTLANLNSSMLYKFYLSAKTIKGSGPTITEEAFTIMDTTRTQPPVETGKGPTEPPHPTSPITQSPPPPFHKAVPSRQVDIATQGWFIGLMCAIALLILVLLIVCFIKRNKGGKYPVKEKEDAHQDPEIQPMKEDDGTFGEYSDTEDHKPLKGSRTPSNGTVRRDESDDSLVDYGEGGDGQFNEDGSFIGQYSGKKEKDTHEGNESSEAPSPVNAMNSFV</sequence>
<evidence type="ECO:0000313" key="1">
    <source>
        <dbReference type="EMBL" id="KAI3366811.1"/>
    </source>
</evidence>
<dbReference type="EMBL" id="CM041540">
    <property type="protein sequence ID" value="KAI3366811.1"/>
    <property type="molecule type" value="Genomic_DNA"/>
</dbReference>
<keyword evidence="2" id="KW-1185">Reference proteome</keyword>
<comment type="caution">
    <text evidence="1">The sequence shown here is derived from an EMBL/GenBank/DDBJ whole genome shotgun (WGS) entry which is preliminary data.</text>
</comment>
<feature type="non-terminal residue" evidence="1">
    <location>
        <position position="1"/>
    </location>
</feature>
<organism evidence="1 2">
    <name type="scientific">Scortum barcoo</name>
    <name type="common">barcoo grunter</name>
    <dbReference type="NCBI Taxonomy" id="214431"/>
    <lineage>
        <taxon>Eukaryota</taxon>
        <taxon>Metazoa</taxon>
        <taxon>Chordata</taxon>
        <taxon>Craniata</taxon>
        <taxon>Vertebrata</taxon>
        <taxon>Euteleostomi</taxon>
        <taxon>Actinopterygii</taxon>
        <taxon>Neopterygii</taxon>
        <taxon>Teleostei</taxon>
        <taxon>Neoteleostei</taxon>
        <taxon>Acanthomorphata</taxon>
        <taxon>Eupercaria</taxon>
        <taxon>Centrarchiformes</taxon>
        <taxon>Terapontoidei</taxon>
        <taxon>Terapontidae</taxon>
        <taxon>Scortum</taxon>
    </lineage>
</organism>
<reference evidence="1" key="1">
    <citation type="submission" date="2022-04" db="EMBL/GenBank/DDBJ databases">
        <title>Jade perch genome.</title>
        <authorList>
            <person name="Chao B."/>
        </authorList>
    </citation>
    <scope>NUCLEOTIDE SEQUENCE</scope>
    <source>
        <strain evidence="1">CB-2022</strain>
    </source>
</reference>
<evidence type="ECO:0000313" key="2">
    <source>
        <dbReference type="Proteomes" id="UP000831701"/>
    </source>
</evidence>
<accession>A0ACB8WGD7</accession>
<gene>
    <name evidence="1" type="ORF">L3Q82_009472</name>
</gene>
<protein>
    <submittedName>
        <fullName evidence="1">Uncharacterized protein</fullName>
    </submittedName>
</protein>
<dbReference type="Proteomes" id="UP000831701">
    <property type="component" value="Chromosome 10"/>
</dbReference>
<name>A0ACB8WGD7_9TELE</name>